<accession>A0ABP9JFU8</accession>
<evidence type="ECO:0000259" key="2">
    <source>
        <dbReference type="PROSITE" id="PS51186"/>
    </source>
</evidence>
<sequence>MATSPSAALTGAAPDAPDRAAAAAAAAQARARVDVRELTDIPALRSAALLFADIWNTDRPPINTDVLRALAHAGNYVVGAFDGEELLGASVAFLGLRDRPTLHSHISGVHTGAQGRSIGFALKLHQRAWAARRGIESVTWTFDPLIRRNAHFNLVKLGARATEYLTDFYGDMTDGINAGQQSDRLHLTWPLLAPHVIDLLDGVPSRRAAEPDAARAEPRLVQGPDGGPEPHLSDAEAQLCWIPPDIEAVRREDPARAAHWRLALRTALTGALAEGYEIRTCTRSGHYLLTRRNPS</sequence>
<gene>
    <name evidence="3" type="ORF">GCM10023335_71350</name>
</gene>
<dbReference type="InterPro" id="IPR038764">
    <property type="entry name" value="GNAT_N_AcTrfase_prd"/>
</dbReference>
<evidence type="ECO:0000313" key="4">
    <source>
        <dbReference type="Proteomes" id="UP001501759"/>
    </source>
</evidence>
<feature type="region of interest" description="Disordered" evidence="1">
    <location>
        <begin position="208"/>
        <end position="233"/>
    </location>
</feature>
<dbReference type="Gene3D" id="3.40.630.30">
    <property type="match status" value="1"/>
</dbReference>
<evidence type="ECO:0000313" key="3">
    <source>
        <dbReference type="EMBL" id="GAA5030673.1"/>
    </source>
</evidence>
<feature type="domain" description="N-acetyltransferase" evidence="2">
    <location>
        <begin position="33"/>
        <end position="194"/>
    </location>
</feature>
<evidence type="ECO:0000256" key="1">
    <source>
        <dbReference type="SAM" id="MobiDB-lite"/>
    </source>
</evidence>
<dbReference type="InterPro" id="IPR000182">
    <property type="entry name" value="GNAT_dom"/>
</dbReference>
<keyword evidence="4" id="KW-1185">Reference proteome</keyword>
<dbReference type="PANTHER" id="PTHR41700:SF1">
    <property type="entry name" value="N-ACETYLTRANSFERASE DOMAIN-CONTAINING PROTEIN"/>
    <property type="match status" value="1"/>
</dbReference>
<dbReference type="SUPFAM" id="SSF55729">
    <property type="entry name" value="Acyl-CoA N-acyltransferases (Nat)"/>
    <property type="match status" value="1"/>
</dbReference>
<dbReference type="RefSeq" id="WP_345656937.1">
    <property type="nucleotide sequence ID" value="NZ_BAABKB010000033.1"/>
</dbReference>
<dbReference type="PROSITE" id="PS51186">
    <property type="entry name" value="GNAT"/>
    <property type="match status" value="1"/>
</dbReference>
<protein>
    <recommendedName>
        <fullName evidence="2">N-acetyltransferase domain-containing protein</fullName>
    </recommendedName>
</protein>
<comment type="caution">
    <text evidence="3">The sequence shown here is derived from an EMBL/GenBank/DDBJ whole genome shotgun (WGS) entry which is preliminary data.</text>
</comment>
<dbReference type="InterPro" id="IPR016181">
    <property type="entry name" value="Acyl_CoA_acyltransferase"/>
</dbReference>
<proteinExistence type="predicted"/>
<feature type="compositionally biased region" description="Basic and acidic residues" evidence="1">
    <location>
        <begin position="208"/>
        <end position="218"/>
    </location>
</feature>
<dbReference type="EMBL" id="BAABKB010000033">
    <property type="protein sequence ID" value="GAA5030673.1"/>
    <property type="molecule type" value="Genomic_DNA"/>
</dbReference>
<reference evidence="4" key="1">
    <citation type="journal article" date="2019" name="Int. J. Syst. Evol. Microbiol.">
        <title>The Global Catalogue of Microorganisms (GCM) 10K type strain sequencing project: providing services to taxonomists for standard genome sequencing and annotation.</title>
        <authorList>
            <consortium name="The Broad Institute Genomics Platform"/>
            <consortium name="The Broad Institute Genome Sequencing Center for Infectious Disease"/>
            <person name="Wu L."/>
            <person name="Ma J."/>
        </authorList>
    </citation>
    <scope>NUCLEOTIDE SEQUENCE [LARGE SCALE GENOMIC DNA]</scope>
    <source>
        <strain evidence="4">JCM 18409</strain>
    </source>
</reference>
<name>A0ABP9JFU8_9ACTN</name>
<dbReference type="Proteomes" id="UP001501759">
    <property type="component" value="Unassembled WGS sequence"/>
</dbReference>
<organism evidence="3 4">
    <name type="scientific">Streptomyces siamensis</name>
    <dbReference type="NCBI Taxonomy" id="1274986"/>
    <lineage>
        <taxon>Bacteria</taxon>
        <taxon>Bacillati</taxon>
        <taxon>Actinomycetota</taxon>
        <taxon>Actinomycetes</taxon>
        <taxon>Kitasatosporales</taxon>
        <taxon>Streptomycetaceae</taxon>
        <taxon>Streptomyces</taxon>
    </lineage>
</organism>
<dbReference type="PANTHER" id="PTHR41700">
    <property type="entry name" value="GCN5-RELATED N-ACETYLTRANSFERASE"/>
    <property type="match status" value="1"/>
</dbReference>